<accession>A0A1C3H3K7</accession>
<feature type="transmembrane region" description="Helical" evidence="1">
    <location>
        <begin position="87"/>
        <end position="107"/>
    </location>
</feature>
<keyword evidence="1" id="KW-0812">Transmembrane</keyword>
<dbReference type="InterPro" id="IPR018758">
    <property type="entry name" value="FtrD-like"/>
</dbReference>
<evidence type="ECO:0000259" key="3">
    <source>
        <dbReference type="Pfam" id="PF10080"/>
    </source>
</evidence>
<dbReference type="Pfam" id="PF10080">
    <property type="entry name" value="FtrD-like"/>
    <property type="match status" value="1"/>
</dbReference>
<name>A0A1C3H3K7_9GAMM</name>
<dbReference type="Pfam" id="PF04945">
    <property type="entry name" value="YHS"/>
    <property type="match status" value="1"/>
</dbReference>
<dbReference type="RefSeq" id="WP_079540102.1">
    <property type="nucleotide sequence ID" value="NZ_FKLO01000038.1"/>
</dbReference>
<keyword evidence="1" id="KW-0472">Membrane</keyword>
<evidence type="ECO:0000259" key="2">
    <source>
        <dbReference type="Pfam" id="PF04945"/>
    </source>
</evidence>
<feature type="domain" description="YHS" evidence="2">
    <location>
        <begin position="417"/>
        <end position="461"/>
    </location>
</feature>
<gene>
    <name evidence="4" type="ORF">CHUV0807_0968</name>
</gene>
<feature type="transmembrane region" description="Helical" evidence="1">
    <location>
        <begin position="255"/>
        <end position="273"/>
    </location>
</feature>
<dbReference type="AlphaFoldDB" id="A0A1C3H3K7"/>
<feature type="transmembrane region" description="Helical" evidence="1">
    <location>
        <begin position="6"/>
        <end position="27"/>
    </location>
</feature>
<feature type="transmembrane region" description="Helical" evidence="1">
    <location>
        <begin position="204"/>
        <end position="226"/>
    </location>
</feature>
<dbReference type="EMBL" id="FKLO01000038">
    <property type="protein sequence ID" value="SAM62054.1"/>
    <property type="molecule type" value="Genomic_DNA"/>
</dbReference>
<evidence type="ECO:0000313" key="4">
    <source>
        <dbReference type="EMBL" id="SAM62054.1"/>
    </source>
</evidence>
<reference evidence="5" key="1">
    <citation type="submission" date="2016-04" db="EMBL/GenBank/DDBJ databases">
        <authorList>
            <person name="Tagini F."/>
        </authorList>
    </citation>
    <scope>NUCLEOTIDE SEQUENCE [LARGE SCALE GENOMIC DNA]</scope>
    <source>
        <strain evidence="5">CHUV0807</strain>
    </source>
</reference>
<keyword evidence="1" id="KW-1133">Transmembrane helix</keyword>
<feature type="transmembrane region" description="Helical" evidence="1">
    <location>
        <begin position="59"/>
        <end position="78"/>
    </location>
</feature>
<organism evidence="4 5">
    <name type="scientific">Cardiobacterium hominis</name>
    <dbReference type="NCBI Taxonomy" id="2718"/>
    <lineage>
        <taxon>Bacteria</taxon>
        <taxon>Pseudomonadati</taxon>
        <taxon>Pseudomonadota</taxon>
        <taxon>Gammaproteobacteria</taxon>
        <taxon>Cardiobacteriales</taxon>
        <taxon>Cardiobacteriaceae</taxon>
        <taxon>Cardiobacterium</taxon>
    </lineage>
</organism>
<feature type="transmembrane region" description="Helical" evidence="1">
    <location>
        <begin position="154"/>
        <end position="173"/>
    </location>
</feature>
<sequence length="463" mass="50563">MSLFFSLFVRCFWLSLFAAVVLSAGCLPRQPGRWFAWFVGGVLAGAAAVAWLPESSATLFWFAAVRGALLVLALLLLLTRRAFAVDALWFAAGLLGAAPFFAAPVMSAFSTTSVVNTSFILHFAAVLAAAGLSALLALWFVVLRALVSRRVWRALVVLVVFTWLAVAAVWLGADMGLAAVKLQWLEISSTRLRWLARAEFVRAWFGYVALALLALATLAALASGWLPRRKRLATAQVAAVERRLLIAEARRGRRAVWQGAFAVIFALATALFWDLVASRPPALSAATPVELAADDVVHLSIGDLRLKDGDLHRFAWVSGEGKVVRFFVIDRFPGEWSPAVVFDACLLCGDTGYAMQGDQVVCIACGVRLFRPNVGKSGGCNPVPIEGWSQTGGEIVVPRKSLEAGLNFFKAVVELEVIDPVDGSRVKNTTAPHRYSYGTKTYFFRTEENYQRFVDKPEDFVKE</sequence>
<dbReference type="InterPro" id="IPR007029">
    <property type="entry name" value="YHS_dom"/>
</dbReference>
<evidence type="ECO:0000313" key="5">
    <source>
        <dbReference type="Proteomes" id="UP000190837"/>
    </source>
</evidence>
<proteinExistence type="predicted"/>
<dbReference type="Proteomes" id="UP000190837">
    <property type="component" value="Unassembled WGS sequence"/>
</dbReference>
<feature type="transmembrane region" description="Helical" evidence="1">
    <location>
        <begin position="119"/>
        <end position="142"/>
    </location>
</feature>
<protein>
    <submittedName>
        <fullName evidence="4">Fe2+ ABC transporter, substrate binding protein</fullName>
    </submittedName>
</protein>
<evidence type="ECO:0000256" key="1">
    <source>
        <dbReference type="SAM" id="Phobius"/>
    </source>
</evidence>
<feature type="transmembrane region" description="Helical" evidence="1">
    <location>
        <begin position="34"/>
        <end position="53"/>
    </location>
</feature>
<feature type="domain" description="Membrane iron-sulfur containing protein FtrD-like" evidence="3">
    <location>
        <begin position="306"/>
        <end position="409"/>
    </location>
</feature>